<sequence>MNGSGYGYCQYEGERIGVHVAAYLKAGGTLKRGEVVKHSCDNRRCINPDHLSAGTFGENNTERGLRAKRNGVNLKLTEDDVRAIKAALSAGVTQSVLARRFSVHQTAISAIKRGKNYGGVTCHLI</sequence>
<accession>A0A976SH51</accession>
<dbReference type="InterPro" id="IPR044930">
    <property type="entry name" value="Homing_endonuclease_His-Me"/>
</dbReference>
<reference evidence="2" key="1">
    <citation type="submission" date="2022-06" db="EMBL/GenBank/DDBJ databases">
        <title>Comparative analysis of new lytic phages for the biological control of phytopathogenic Xanthomonas spp.</title>
        <authorList>
            <person name="Domingo-Calap M.L."/>
            <person name="Bernabeu-Gimeno M."/>
            <person name="Aure C.M."/>
            <person name="Marco-Noales E."/>
            <person name="Domingo-Calap P."/>
        </authorList>
    </citation>
    <scope>NUCLEOTIDE SEQUENCE</scope>
</reference>
<keyword evidence="3" id="KW-1185">Reference proteome</keyword>
<dbReference type="Proteomes" id="UP001064200">
    <property type="component" value="Segment"/>
</dbReference>
<dbReference type="GO" id="GO:0004519">
    <property type="term" value="F:endonuclease activity"/>
    <property type="evidence" value="ECO:0007669"/>
    <property type="project" value="InterPro"/>
</dbReference>
<evidence type="ECO:0000313" key="3">
    <source>
        <dbReference type="Proteomes" id="UP001064200"/>
    </source>
</evidence>
<dbReference type="Gene3D" id="3.90.75.10">
    <property type="entry name" value="Homing Intron 3 (I-ppo) Encoded Endonuclease, Chain A"/>
    <property type="match status" value="1"/>
</dbReference>
<name>A0A976SH51_9CAUD</name>
<dbReference type="InterPro" id="IPR003615">
    <property type="entry name" value="HNH_nuc"/>
</dbReference>
<proteinExistence type="predicted"/>
<dbReference type="SUPFAM" id="SSF54060">
    <property type="entry name" value="His-Me finger endonucleases"/>
    <property type="match status" value="1"/>
</dbReference>
<organism evidence="2 3">
    <name type="scientific">Xanthomonas phage vB_Xar_IVIA-DoCa2</name>
    <dbReference type="NCBI Taxonomy" id="2970491"/>
    <lineage>
        <taxon>Viruses</taxon>
        <taxon>Duplodnaviria</taxon>
        <taxon>Heunggongvirae</taxon>
        <taxon>Uroviricota</taxon>
        <taxon>Caudoviricetes</taxon>
        <taxon>Autographivirales</taxon>
        <taxon>Autonotataviridae</taxon>
        <taxon>Gujervirinae</taxon>
        <taxon>Pradovirus</taxon>
        <taxon>Pradovirus IVIADoCa2</taxon>
    </lineage>
</organism>
<dbReference type="EMBL" id="ON911539">
    <property type="protein sequence ID" value="UVB02995.1"/>
    <property type="molecule type" value="Genomic_DNA"/>
</dbReference>
<protein>
    <recommendedName>
        <fullName evidence="1">HNH nuclease domain-containing protein</fullName>
    </recommendedName>
</protein>
<dbReference type="Pfam" id="PF13392">
    <property type="entry name" value="HNH_3"/>
    <property type="match status" value="1"/>
</dbReference>
<evidence type="ECO:0000313" key="2">
    <source>
        <dbReference type="EMBL" id="UVB02995.1"/>
    </source>
</evidence>
<dbReference type="InterPro" id="IPR044925">
    <property type="entry name" value="His-Me_finger_sf"/>
</dbReference>
<evidence type="ECO:0000259" key="1">
    <source>
        <dbReference type="Pfam" id="PF13392"/>
    </source>
</evidence>
<gene>
    <name evidence="2" type="ORF">IVIADoCa2_18</name>
</gene>
<feature type="domain" description="HNH nuclease" evidence="1">
    <location>
        <begin position="18"/>
        <end position="59"/>
    </location>
</feature>